<dbReference type="Proteomes" id="UP000178419">
    <property type="component" value="Unassembled WGS sequence"/>
</dbReference>
<evidence type="ECO:0000259" key="1">
    <source>
        <dbReference type="Pfam" id="PF00899"/>
    </source>
</evidence>
<dbReference type="GO" id="GO:0008641">
    <property type="term" value="F:ubiquitin-like modifier activating enzyme activity"/>
    <property type="evidence" value="ECO:0007669"/>
    <property type="project" value="InterPro"/>
</dbReference>
<dbReference type="SUPFAM" id="SSF69572">
    <property type="entry name" value="Activating enzymes of the ubiquitin-like proteins"/>
    <property type="match status" value="1"/>
</dbReference>
<reference evidence="2 3" key="1">
    <citation type="journal article" date="2016" name="Nat. Commun.">
        <title>Thousands of microbial genomes shed light on interconnected biogeochemical processes in an aquifer system.</title>
        <authorList>
            <person name="Anantharaman K."/>
            <person name="Brown C.T."/>
            <person name="Hug L.A."/>
            <person name="Sharon I."/>
            <person name="Castelle C.J."/>
            <person name="Probst A.J."/>
            <person name="Thomas B.C."/>
            <person name="Singh A."/>
            <person name="Wilkins M.J."/>
            <person name="Karaoz U."/>
            <person name="Brodie E.L."/>
            <person name="Williams K.H."/>
            <person name="Hubbard S.S."/>
            <person name="Banfield J.F."/>
        </authorList>
    </citation>
    <scope>NUCLEOTIDE SEQUENCE [LARGE SCALE GENOMIC DNA]</scope>
</reference>
<protein>
    <recommendedName>
        <fullName evidence="1">THIF-type NAD/FAD binding fold domain-containing protein</fullName>
    </recommendedName>
</protein>
<comment type="caution">
    <text evidence="2">The sequence shown here is derived from an EMBL/GenBank/DDBJ whole genome shotgun (WGS) entry which is preliminary data.</text>
</comment>
<organism evidence="2 3">
    <name type="scientific">Candidatus Woesebacteria bacterium RIFCSPHIGHO2_01_FULL_38_9</name>
    <dbReference type="NCBI Taxonomy" id="1802492"/>
    <lineage>
        <taxon>Bacteria</taxon>
        <taxon>Candidatus Woeseibacteriota</taxon>
    </lineage>
</organism>
<dbReference type="Gene3D" id="3.40.50.720">
    <property type="entry name" value="NAD(P)-binding Rossmann-like Domain"/>
    <property type="match status" value="1"/>
</dbReference>
<dbReference type="PANTHER" id="PTHR43267:SF3">
    <property type="entry name" value="THIF PROTEIN"/>
    <property type="match status" value="1"/>
</dbReference>
<gene>
    <name evidence="2" type="ORF">A2714_05480</name>
</gene>
<name>A0A1F7Y2U6_9BACT</name>
<dbReference type="AlphaFoldDB" id="A0A1F7Y2U6"/>
<proteinExistence type="predicted"/>
<dbReference type="EMBL" id="MGGE01000022">
    <property type="protein sequence ID" value="OGM21229.1"/>
    <property type="molecule type" value="Genomic_DNA"/>
</dbReference>
<accession>A0A1F7Y2U6</accession>
<dbReference type="PANTHER" id="PTHR43267">
    <property type="entry name" value="TRNA THREONYLCARBAMOYLADENOSINE DEHYDRATASE"/>
    <property type="match status" value="1"/>
</dbReference>
<dbReference type="Pfam" id="PF00899">
    <property type="entry name" value="ThiF"/>
    <property type="match status" value="1"/>
</dbReference>
<feature type="domain" description="THIF-type NAD/FAD binding fold" evidence="1">
    <location>
        <begin position="64"/>
        <end position="314"/>
    </location>
</feature>
<evidence type="ECO:0000313" key="2">
    <source>
        <dbReference type="EMBL" id="OGM21229.1"/>
    </source>
</evidence>
<dbReference type="InterPro" id="IPR000594">
    <property type="entry name" value="ThiF_NAD_FAD-bd"/>
</dbReference>
<dbReference type="InterPro" id="IPR035985">
    <property type="entry name" value="Ubiquitin-activating_enz"/>
</dbReference>
<dbReference type="InterPro" id="IPR045886">
    <property type="entry name" value="ThiF/MoeB/HesA"/>
</dbReference>
<dbReference type="GO" id="GO:0061504">
    <property type="term" value="P:cyclic threonylcarbamoyladenosine biosynthetic process"/>
    <property type="evidence" value="ECO:0007669"/>
    <property type="project" value="TreeGrafter"/>
</dbReference>
<dbReference type="GO" id="GO:0061503">
    <property type="term" value="F:tRNA threonylcarbamoyladenosine dehydratase"/>
    <property type="evidence" value="ECO:0007669"/>
    <property type="project" value="TreeGrafter"/>
</dbReference>
<sequence length="343" mass="38877">MGVIPFMKLSKKILHMIETELVENEGFDPEIARLSKEGKDLSKLNSLEKDRWIEKTLFLLPTTRNRLLITSQEQKKLRKKIVTVFGLSVGSHAASAWIMESRANTIKISDPDIVSPTNLNRLDLGWGYVGLSKVEIVKNRLKEINPNCRVVSSQETSLENMKSLILSKPKSDLIVDQIDDIQGKVWIRNIAKKNKIPVIMATDVGDNVFLDVERYDNDFSVLPFNGRVKGIESIDFSNLTREEKVKLVIQIVGVEHNSERMLRSLASIGKSIKTWPQLGTTAVIAGGLVAKTIRKILLGEKIESKRYYFSIEELLVADYNSKKRIKLREELSKEITKNIPHAL</sequence>
<evidence type="ECO:0000313" key="3">
    <source>
        <dbReference type="Proteomes" id="UP000178419"/>
    </source>
</evidence>